<comment type="subcellular location">
    <subcellularLocation>
        <location evidence="1">Membrane</location>
        <topology evidence="1">Multi-pass membrane protein</topology>
    </subcellularLocation>
</comment>
<dbReference type="EMBL" id="QFWV02000007">
    <property type="protein sequence ID" value="RKF06185.1"/>
    <property type="molecule type" value="Genomic_DNA"/>
</dbReference>
<comment type="caution">
    <text evidence="8">The sequence shown here is derived from an EMBL/GenBank/DDBJ whole genome shotgun (WGS) entry which is preliminary data.</text>
</comment>
<accession>A0A3A8A7K9</accession>
<feature type="transmembrane region" description="Helical" evidence="6">
    <location>
        <begin position="257"/>
        <end position="277"/>
    </location>
</feature>
<evidence type="ECO:0000256" key="3">
    <source>
        <dbReference type="ARBA" id="ARBA00022692"/>
    </source>
</evidence>
<reference evidence="8 9" key="1">
    <citation type="journal article" date="2018" name="Int. J. Syst. Bacteriol.">
        <title>Oceaniradius stylonemae gen. nov., sp. nov., isolated from a red alga, Stylonema cornu-cervi.</title>
        <authorList>
            <person name="Jeong S."/>
        </authorList>
    </citation>
    <scope>NUCLEOTIDE SEQUENCE [LARGE SCALE GENOMIC DNA]</scope>
    <source>
        <strain evidence="8 9">StC1</strain>
    </source>
</reference>
<sequence>MVALGAMVAASALIAATTLIAKALGLGAGGEALHPLQISAGRFAFALITLSFFALWLRPDFAGARWSLHVGRSVCGWAGVTLMFAAAARIPLADATAISFLSPLVTMGLAIAFLGERIGRWRWTAAAISVCGAIVLLRPGTDAFHLAALLALGAALLMGAEAVFIKRLSDTEPPLRILIINNLIGTMIAGTAAAAVWTGVSAQQWLLLAMLGIAMVSAQALFIQALRRTDASFAVPLFYLTLVFAAAYDFALFGQGLATATVIGATLIVAGAVVISVRGDRQ</sequence>
<dbReference type="GO" id="GO:0016020">
    <property type="term" value="C:membrane"/>
    <property type="evidence" value="ECO:0007669"/>
    <property type="project" value="UniProtKB-SubCell"/>
</dbReference>
<protein>
    <submittedName>
        <fullName evidence="8">DMT family transporter</fullName>
    </submittedName>
</protein>
<feature type="transmembrane region" description="Helical" evidence="6">
    <location>
        <begin position="121"/>
        <end position="137"/>
    </location>
</feature>
<feature type="transmembrane region" description="Helical" evidence="6">
    <location>
        <begin position="69"/>
        <end position="90"/>
    </location>
</feature>
<feature type="transmembrane region" description="Helical" evidence="6">
    <location>
        <begin position="37"/>
        <end position="57"/>
    </location>
</feature>
<keyword evidence="5 6" id="KW-0472">Membrane</keyword>
<name>A0A3A8A7K9_9HYPH</name>
<keyword evidence="9" id="KW-1185">Reference proteome</keyword>
<dbReference type="InterPro" id="IPR037185">
    <property type="entry name" value="EmrE-like"/>
</dbReference>
<evidence type="ECO:0000313" key="9">
    <source>
        <dbReference type="Proteomes" id="UP000246132"/>
    </source>
</evidence>
<evidence type="ECO:0000259" key="7">
    <source>
        <dbReference type="Pfam" id="PF00892"/>
    </source>
</evidence>
<proteinExistence type="inferred from homology"/>
<dbReference type="Gene3D" id="1.10.3730.20">
    <property type="match status" value="1"/>
</dbReference>
<keyword evidence="3 6" id="KW-0812">Transmembrane</keyword>
<evidence type="ECO:0000313" key="8">
    <source>
        <dbReference type="EMBL" id="RKF06185.1"/>
    </source>
</evidence>
<dbReference type="InterPro" id="IPR000620">
    <property type="entry name" value="EamA_dom"/>
</dbReference>
<dbReference type="Pfam" id="PF00892">
    <property type="entry name" value="EamA"/>
    <property type="match status" value="2"/>
</dbReference>
<feature type="transmembrane region" description="Helical" evidence="6">
    <location>
        <begin position="233"/>
        <end position="251"/>
    </location>
</feature>
<dbReference type="PANTHER" id="PTHR22911:SF6">
    <property type="entry name" value="SOLUTE CARRIER FAMILY 35 MEMBER G1"/>
    <property type="match status" value="1"/>
</dbReference>
<feature type="domain" description="EamA" evidence="7">
    <location>
        <begin position="146"/>
        <end position="276"/>
    </location>
</feature>
<evidence type="ECO:0000256" key="2">
    <source>
        <dbReference type="ARBA" id="ARBA00009853"/>
    </source>
</evidence>
<gene>
    <name evidence="8" type="ORF">DEM25_011040</name>
</gene>
<dbReference type="OrthoDB" id="7818056at2"/>
<feature type="transmembrane region" description="Helical" evidence="6">
    <location>
        <begin position="96"/>
        <end position="114"/>
    </location>
</feature>
<evidence type="ECO:0000256" key="4">
    <source>
        <dbReference type="ARBA" id="ARBA00022989"/>
    </source>
</evidence>
<feature type="transmembrane region" description="Helical" evidence="6">
    <location>
        <begin position="177"/>
        <end position="199"/>
    </location>
</feature>
<feature type="domain" description="EamA" evidence="7">
    <location>
        <begin position="6"/>
        <end position="137"/>
    </location>
</feature>
<dbReference type="Proteomes" id="UP000246132">
    <property type="component" value="Unassembled WGS sequence"/>
</dbReference>
<dbReference type="SUPFAM" id="SSF103481">
    <property type="entry name" value="Multidrug resistance efflux transporter EmrE"/>
    <property type="match status" value="2"/>
</dbReference>
<keyword evidence="4 6" id="KW-1133">Transmembrane helix</keyword>
<evidence type="ECO:0000256" key="6">
    <source>
        <dbReference type="SAM" id="Phobius"/>
    </source>
</evidence>
<dbReference type="AlphaFoldDB" id="A0A3A8A7K9"/>
<dbReference type="PANTHER" id="PTHR22911">
    <property type="entry name" value="ACYL-MALONYL CONDENSING ENZYME-RELATED"/>
    <property type="match status" value="1"/>
</dbReference>
<comment type="similarity">
    <text evidence="2">Belongs to the drug/metabolite transporter (DMT) superfamily. 10 TMS drug/metabolite exporter (DME) (TC 2.A.7.3) family.</text>
</comment>
<feature type="transmembrane region" description="Helical" evidence="6">
    <location>
        <begin position="205"/>
        <end position="226"/>
    </location>
</feature>
<evidence type="ECO:0000256" key="1">
    <source>
        <dbReference type="ARBA" id="ARBA00004141"/>
    </source>
</evidence>
<organism evidence="8 9">
    <name type="scientific">Oceaniradius stylonematis</name>
    <dbReference type="NCBI Taxonomy" id="2184161"/>
    <lineage>
        <taxon>Bacteria</taxon>
        <taxon>Pseudomonadati</taxon>
        <taxon>Pseudomonadota</taxon>
        <taxon>Alphaproteobacteria</taxon>
        <taxon>Hyphomicrobiales</taxon>
        <taxon>Ahrensiaceae</taxon>
        <taxon>Oceaniradius</taxon>
    </lineage>
</organism>
<evidence type="ECO:0000256" key="5">
    <source>
        <dbReference type="ARBA" id="ARBA00023136"/>
    </source>
</evidence>
<feature type="transmembrane region" description="Helical" evidence="6">
    <location>
        <begin position="143"/>
        <end position="165"/>
    </location>
</feature>